<organism evidence="1">
    <name type="scientific">mine drainage metagenome</name>
    <dbReference type="NCBI Taxonomy" id="410659"/>
    <lineage>
        <taxon>unclassified sequences</taxon>
        <taxon>metagenomes</taxon>
        <taxon>ecological metagenomes</taxon>
    </lineage>
</organism>
<gene>
    <name evidence="1" type="ORF">CARN3_0956</name>
</gene>
<proteinExistence type="predicted"/>
<evidence type="ECO:0000313" key="1">
    <source>
        <dbReference type="EMBL" id="CBH99981.1"/>
    </source>
</evidence>
<accession>E6PYH2</accession>
<dbReference type="AlphaFoldDB" id="E6PYH2"/>
<reference evidence="1" key="1">
    <citation type="submission" date="2009-10" db="EMBL/GenBank/DDBJ databases">
        <title>Diversity of trophic interactions inside an arsenic-rich microbial ecosystem.</title>
        <authorList>
            <person name="Bertin P.N."/>
            <person name="Heinrich-Salmeron A."/>
            <person name="Pelletier E."/>
            <person name="Goulhen-Chollet F."/>
            <person name="Arsene-Ploetze F."/>
            <person name="Gallien S."/>
            <person name="Calteau A."/>
            <person name="Vallenet D."/>
            <person name="Casiot C."/>
            <person name="Chane-Woon-Ming B."/>
            <person name="Giloteaux L."/>
            <person name="Barakat M."/>
            <person name="Bonnefoy V."/>
            <person name="Bruneel O."/>
            <person name="Chandler M."/>
            <person name="Cleiss J."/>
            <person name="Duran R."/>
            <person name="Elbaz-Poulichet F."/>
            <person name="Fonknechten N."/>
            <person name="Lauga B."/>
            <person name="Mornico D."/>
            <person name="Ortet P."/>
            <person name="Schaeffer C."/>
            <person name="Siguier P."/>
            <person name="Alexander Thil Smith A."/>
            <person name="Van Dorsselaer A."/>
            <person name="Weissenbach J."/>
            <person name="Medigue C."/>
            <person name="Le Paslier D."/>
        </authorList>
    </citation>
    <scope>NUCLEOTIDE SEQUENCE</scope>
</reference>
<comment type="caution">
    <text evidence="1">The sequence shown here is derived from an EMBL/GenBank/DDBJ whole genome shotgun (WGS) entry which is preliminary data.</text>
</comment>
<protein>
    <submittedName>
        <fullName evidence="1">Uncharacterized protein</fullName>
    </submittedName>
</protein>
<sequence>MPEPGVTADPFWKLKAGKMNESIGFGSGSFHVRMIVANGKSWHAQARALKWIREYLAQKEQWVRLPANPL</sequence>
<dbReference type="EMBL" id="CABN01000079">
    <property type="protein sequence ID" value="CBH99981.1"/>
    <property type="molecule type" value="Genomic_DNA"/>
</dbReference>
<name>E6PYH2_9ZZZZ</name>